<evidence type="ECO:0000313" key="10">
    <source>
        <dbReference type="Proteomes" id="UP000009286"/>
    </source>
</evidence>
<comment type="subunit">
    <text evidence="4">Homodimer.</text>
</comment>
<dbReference type="PANTHER" id="PTHR11142">
    <property type="entry name" value="PSEUDOURIDYLATE SYNTHASE"/>
    <property type="match status" value="1"/>
</dbReference>
<evidence type="ECO:0000256" key="3">
    <source>
        <dbReference type="ARBA" id="ARBA00023235"/>
    </source>
</evidence>
<protein>
    <recommendedName>
        <fullName evidence="4">tRNA pseudouridine synthase A</fullName>
        <ecNumber evidence="4">5.4.99.12</ecNumber>
    </recommendedName>
    <alternativeName>
        <fullName evidence="4">tRNA pseudouridine(38-40) synthase</fullName>
    </alternativeName>
    <alternativeName>
        <fullName evidence="4">tRNA pseudouridylate synthase I</fullName>
    </alternativeName>
    <alternativeName>
        <fullName evidence="4">tRNA-uridine isomerase I</fullName>
    </alternativeName>
</protein>
<keyword evidence="10" id="KW-1185">Reference proteome</keyword>
<comment type="catalytic activity">
    <reaction evidence="4 7">
        <text>uridine(38/39/40) in tRNA = pseudouridine(38/39/40) in tRNA</text>
        <dbReference type="Rhea" id="RHEA:22376"/>
        <dbReference type="Rhea" id="RHEA-COMP:10085"/>
        <dbReference type="Rhea" id="RHEA-COMP:10087"/>
        <dbReference type="ChEBI" id="CHEBI:65314"/>
        <dbReference type="ChEBI" id="CHEBI:65315"/>
        <dbReference type="EC" id="5.4.99.12"/>
    </reaction>
</comment>
<dbReference type="KEGG" id="mai:MICA_2402"/>
<evidence type="ECO:0000256" key="4">
    <source>
        <dbReference type="HAMAP-Rule" id="MF_00171"/>
    </source>
</evidence>
<dbReference type="InterPro" id="IPR020097">
    <property type="entry name" value="PsdUridine_synth_TruA_a/b_dom"/>
</dbReference>
<dbReference type="EMBL" id="CP002382">
    <property type="protein sequence ID" value="AEP10704.1"/>
    <property type="molecule type" value="Genomic_DNA"/>
</dbReference>
<comment type="similarity">
    <text evidence="1 4 7">Belongs to the tRNA pseudouridine synthase TruA family.</text>
</comment>
<dbReference type="PIRSF" id="PIRSF001430">
    <property type="entry name" value="tRNA_psdUrid_synth"/>
    <property type="match status" value="1"/>
</dbReference>
<reference evidence="9 10" key="1">
    <citation type="journal article" date="2011" name="BMC Genomics">
        <title>Genomic insights into an obligate epibiotic bacterial predator: Micavibrio aeruginosavorus ARL-13.</title>
        <authorList>
            <person name="Wang Z."/>
            <person name="Kadouri D."/>
            <person name="Wu M."/>
        </authorList>
    </citation>
    <scope>NUCLEOTIDE SEQUENCE [LARGE SCALE GENOMIC DNA]</scope>
    <source>
        <strain evidence="9 10">ARL-13</strain>
    </source>
</reference>
<comment type="function">
    <text evidence="4">Formation of pseudouridine at positions 38, 39 and 40 in the anticodon stem and loop of transfer RNAs.</text>
</comment>
<dbReference type="InterPro" id="IPR020103">
    <property type="entry name" value="PsdUridine_synth_cat_dom_sf"/>
</dbReference>
<evidence type="ECO:0000256" key="5">
    <source>
        <dbReference type="PIRSR" id="PIRSR001430-1"/>
    </source>
</evidence>
<dbReference type="GO" id="GO:0003723">
    <property type="term" value="F:RNA binding"/>
    <property type="evidence" value="ECO:0007669"/>
    <property type="project" value="InterPro"/>
</dbReference>
<dbReference type="CDD" id="cd02570">
    <property type="entry name" value="PseudoU_synth_EcTruA"/>
    <property type="match status" value="1"/>
</dbReference>
<dbReference type="SUPFAM" id="SSF55120">
    <property type="entry name" value="Pseudouridine synthase"/>
    <property type="match status" value="1"/>
</dbReference>
<dbReference type="GO" id="GO:0031119">
    <property type="term" value="P:tRNA pseudouridine synthesis"/>
    <property type="evidence" value="ECO:0007669"/>
    <property type="project" value="UniProtKB-UniRule"/>
</dbReference>
<keyword evidence="2 4" id="KW-0819">tRNA processing</keyword>
<evidence type="ECO:0000256" key="2">
    <source>
        <dbReference type="ARBA" id="ARBA00022694"/>
    </source>
</evidence>
<dbReference type="RefSeq" id="WP_014103927.1">
    <property type="nucleotide sequence ID" value="NC_016026.1"/>
</dbReference>
<dbReference type="HOGENOM" id="CLU_014673_0_2_5"/>
<dbReference type="GO" id="GO:0160147">
    <property type="term" value="F:tRNA pseudouridine(38-40) synthase activity"/>
    <property type="evidence" value="ECO:0007669"/>
    <property type="project" value="UniProtKB-EC"/>
</dbReference>
<dbReference type="FunFam" id="3.30.70.580:FF:000001">
    <property type="entry name" value="tRNA pseudouridine synthase A"/>
    <property type="match status" value="1"/>
</dbReference>
<dbReference type="Gene3D" id="3.30.70.660">
    <property type="entry name" value="Pseudouridine synthase I, catalytic domain, C-terminal subdomain"/>
    <property type="match status" value="1"/>
</dbReference>
<dbReference type="InterPro" id="IPR020094">
    <property type="entry name" value="TruA/RsuA/RluB/E/F_N"/>
</dbReference>
<dbReference type="OrthoDB" id="9811823at2"/>
<dbReference type="AlphaFoldDB" id="G2KML1"/>
<evidence type="ECO:0000313" key="9">
    <source>
        <dbReference type="EMBL" id="AEP10704.1"/>
    </source>
</evidence>
<proteinExistence type="inferred from homology"/>
<evidence type="ECO:0000256" key="1">
    <source>
        <dbReference type="ARBA" id="ARBA00009375"/>
    </source>
</evidence>
<dbReference type="NCBIfam" id="TIGR00071">
    <property type="entry name" value="hisT_truA"/>
    <property type="match status" value="1"/>
</dbReference>
<dbReference type="Proteomes" id="UP000009286">
    <property type="component" value="Chromosome"/>
</dbReference>
<dbReference type="Gene3D" id="3.30.70.580">
    <property type="entry name" value="Pseudouridine synthase I, catalytic domain, N-terminal subdomain"/>
    <property type="match status" value="1"/>
</dbReference>
<comment type="caution">
    <text evidence="4">Lacks conserved residue(s) required for the propagation of feature annotation.</text>
</comment>
<dbReference type="InterPro" id="IPR020095">
    <property type="entry name" value="PsdUridine_synth_TruA_C"/>
</dbReference>
<name>G2KML1_MICAA</name>
<dbReference type="InterPro" id="IPR001406">
    <property type="entry name" value="PsdUridine_synth_TruA"/>
</dbReference>
<feature type="domain" description="Pseudouridine synthase I TruA alpha/beta" evidence="8">
    <location>
        <begin position="9"/>
        <end position="109"/>
    </location>
</feature>
<organism evidence="9 10">
    <name type="scientific">Micavibrio aeruginosavorus (strain ARL-13)</name>
    <dbReference type="NCBI Taxonomy" id="856793"/>
    <lineage>
        <taxon>Bacteria</taxon>
        <taxon>Pseudomonadati</taxon>
        <taxon>Bdellovibrionota</taxon>
        <taxon>Bdellovibrionia</taxon>
        <taxon>Bdellovibrionales</taxon>
        <taxon>Pseudobdellovibrionaceae</taxon>
        <taxon>Micavibrio</taxon>
    </lineage>
</organism>
<sequence length="256" mass="28618">MQQRWKLTIEYDGRPFSGWQRQEAGIPSVQAAIEAAIQSFCQQDITIHVAGRTDAGVHARGQVAHFDLDYGNRALTGYDLTKALNAHLRETPVVILDAEAVGEDFHARFSAVNKLYIFRLLNRPAPPAFERGLVWHVRRLLDVDAMRAGAAHLLGHHDFTTFRDTDCQAKSPMRTLDRLEIIAKPCVAGSGQDLEFHVEGRSFLHHQVRNMVGTLAMVGDGKWTSDQVREALEARDRRAGGPTAPPDGLYLVRIDY</sequence>
<feature type="binding site" evidence="4 6">
    <location>
        <position position="116"/>
    </location>
    <ligand>
        <name>substrate</name>
    </ligand>
</feature>
<dbReference type="eggNOG" id="COG0101">
    <property type="taxonomic scope" value="Bacteria"/>
</dbReference>
<gene>
    <name evidence="4 9" type="primary">truA</name>
    <name evidence="9" type="ordered locus">MICA_2402</name>
</gene>
<evidence type="ECO:0000259" key="8">
    <source>
        <dbReference type="Pfam" id="PF01416"/>
    </source>
</evidence>
<dbReference type="PANTHER" id="PTHR11142:SF0">
    <property type="entry name" value="TRNA PSEUDOURIDINE SYNTHASE-LIKE 1"/>
    <property type="match status" value="1"/>
</dbReference>
<accession>G2KML1</accession>
<evidence type="ECO:0000256" key="7">
    <source>
        <dbReference type="RuleBase" id="RU003792"/>
    </source>
</evidence>
<keyword evidence="3 4" id="KW-0413">Isomerase</keyword>
<dbReference type="STRING" id="856793.MICA_2402"/>
<evidence type="ECO:0000256" key="6">
    <source>
        <dbReference type="PIRSR" id="PIRSR001430-2"/>
    </source>
</evidence>
<dbReference type="EC" id="5.4.99.12" evidence="4"/>
<feature type="active site" description="Nucleophile" evidence="4 5">
    <location>
        <position position="54"/>
    </location>
</feature>
<dbReference type="HAMAP" id="MF_00171">
    <property type="entry name" value="TruA"/>
    <property type="match status" value="1"/>
</dbReference>
<dbReference type="Pfam" id="PF01416">
    <property type="entry name" value="PseudoU_synth_1"/>
    <property type="match status" value="2"/>
</dbReference>
<feature type="domain" description="Pseudouridine synthase I TruA alpha/beta" evidence="8">
    <location>
        <begin position="150"/>
        <end position="256"/>
    </location>
</feature>